<accession>A0A7S7NM76</accession>
<dbReference type="EMBL" id="CP063849">
    <property type="protein sequence ID" value="QOY86217.1"/>
    <property type="molecule type" value="Genomic_DNA"/>
</dbReference>
<reference evidence="2 3" key="1">
    <citation type="submission" date="2020-10" db="EMBL/GenBank/DDBJ databases">
        <title>Complete genome sequence of Paludibaculum fermentans P105T, a facultatively anaerobic acidobacterium capable of dissimilatory Fe(III) reduction.</title>
        <authorList>
            <person name="Dedysh S.N."/>
            <person name="Beletsky A.V."/>
            <person name="Kulichevskaya I.S."/>
            <person name="Mardanov A.V."/>
            <person name="Ravin N.V."/>
        </authorList>
    </citation>
    <scope>NUCLEOTIDE SEQUENCE [LARGE SCALE GENOMIC DNA]</scope>
    <source>
        <strain evidence="2 3">P105</strain>
    </source>
</reference>
<keyword evidence="3" id="KW-1185">Reference proteome</keyword>
<proteinExistence type="predicted"/>
<dbReference type="Proteomes" id="UP000593892">
    <property type="component" value="Chromosome"/>
</dbReference>
<evidence type="ECO:0000313" key="3">
    <source>
        <dbReference type="Proteomes" id="UP000593892"/>
    </source>
</evidence>
<sequence>MTTREVAARFHEAVATAAGQLRVITEETASQPSCPGGWLKKQELGHLLDSAQNNHQRIAIAALEGRYEGPTYAQNAWVDLHGYAEMPWSHLLRHWEERNWMLGRLIARIPEERLSAQVILGGGAPMRLEAWIDDYIQHLQHHVETITTER</sequence>
<name>A0A7S7NM76_PALFE</name>
<evidence type="ECO:0000259" key="1">
    <source>
        <dbReference type="Pfam" id="PF12867"/>
    </source>
</evidence>
<organism evidence="2 3">
    <name type="scientific">Paludibaculum fermentans</name>
    <dbReference type="NCBI Taxonomy" id="1473598"/>
    <lineage>
        <taxon>Bacteria</taxon>
        <taxon>Pseudomonadati</taxon>
        <taxon>Acidobacteriota</taxon>
        <taxon>Terriglobia</taxon>
        <taxon>Bryobacterales</taxon>
        <taxon>Bryobacteraceae</taxon>
        <taxon>Paludibaculum</taxon>
    </lineage>
</organism>
<dbReference type="InterPro" id="IPR024775">
    <property type="entry name" value="DinB-like"/>
</dbReference>
<dbReference type="SUPFAM" id="SSF109854">
    <property type="entry name" value="DinB/YfiT-like putative metalloenzymes"/>
    <property type="match status" value="1"/>
</dbReference>
<gene>
    <name evidence="2" type="ORF">IRI77_25860</name>
</gene>
<protein>
    <submittedName>
        <fullName evidence="2">DinB family protein</fullName>
    </submittedName>
</protein>
<dbReference type="Gene3D" id="1.20.120.450">
    <property type="entry name" value="dinb family like domain"/>
    <property type="match status" value="1"/>
</dbReference>
<dbReference type="RefSeq" id="WP_194447886.1">
    <property type="nucleotide sequence ID" value="NZ_CP063849.1"/>
</dbReference>
<feature type="domain" description="DinB-like" evidence="1">
    <location>
        <begin position="21"/>
        <end position="146"/>
    </location>
</feature>
<evidence type="ECO:0000313" key="2">
    <source>
        <dbReference type="EMBL" id="QOY86217.1"/>
    </source>
</evidence>
<dbReference type="Pfam" id="PF12867">
    <property type="entry name" value="DinB_2"/>
    <property type="match status" value="1"/>
</dbReference>
<dbReference type="KEGG" id="pfer:IRI77_25860"/>
<dbReference type="AlphaFoldDB" id="A0A7S7NM76"/>
<dbReference type="InterPro" id="IPR034660">
    <property type="entry name" value="DinB/YfiT-like"/>
</dbReference>